<dbReference type="InterPro" id="IPR050807">
    <property type="entry name" value="TransReg_Diox_bact_type"/>
</dbReference>
<reference evidence="4 5" key="1">
    <citation type="submission" date="2024-06" db="EMBL/GenBank/DDBJ databases">
        <title>Genomic Encyclopedia of Type Strains, Phase IV (KMG-IV): sequencing the most valuable type-strain genomes for metagenomic binning, comparative biology and taxonomic classification.</title>
        <authorList>
            <person name="Goeker M."/>
        </authorList>
    </citation>
    <scope>NUCLEOTIDE SEQUENCE [LARGE SCALE GENOMIC DNA]</scope>
    <source>
        <strain evidence="4 5">DSM 28102</strain>
    </source>
</reference>
<evidence type="ECO:0000313" key="4">
    <source>
        <dbReference type="EMBL" id="MET3600976.1"/>
    </source>
</evidence>
<organism evidence="4 5">
    <name type="scientific">Martelella mangrovi</name>
    <dbReference type="NCBI Taxonomy" id="1397477"/>
    <lineage>
        <taxon>Bacteria</taxon>
        <taxon>Pseudomonadati</taxon>
        <taxon>Pseudomonadota</taxon>
        <taxon>Alphaproteobacteria</taxon>
        <taxon>Hyphomicrobiales</taxon>
        <taxon>Aurantimonadaceae</taxon>
        <taxon>Martelella</taxon>
    </lineage>
</organism>
<dbReference type="RefSeq" id="WP_354434838.1">
    <property type="nucleotide sequence ID" value="NZ_JBEPLY010000010.1"/>
</dbReference>
<dbReference type="Pfam" id="PF01381">
    <property type="entry name" value="HTH_3"/>
    <property type="match status" value="1"/>
</dbReference>
<dbReference type="InterPro" id="IPR010982">
    <property type="entry name" value="Lambda_DNA-bd_dom_sf"/>
</dbReference>
<dbReference type="Gene3D" id="2.60.120.10">
    <property type="entry name" value="Jelly Rolls"/>
    <property type="match status" value="1"/>
</dbReference>
<evidence type="ECO:0000259" key="3">
    <source>
        <dbReference type="PROSITE" id="PS50943"/>
    </source>
</evidence>
<dbReference type="EMBL" id="JBEPLY010000010">
    <property type="protein sequence ID" value="MET3600976.1"/>
    <property type="molecule type" value="Genomic_DNA"/>
</dbReference>
<dbReference type="PANTHER" id="PTHR46797">
    <property type="entry name" value="HTH-TYPE TRANSCRIPTIONAL REGULATOR"/>
    <property type="match status" value="1"/>
</dbReference>
<dbReference type="InterPro" id="IPR011051">
    <property type="entry name" value="RmlC_Cupin_sf"/>
</dbReference>
<dbReference type="PROSITE" id="PS50943">
    <property type="entry name" value="HTH_CROC1"/>
    <property type="match status" value="1"/>
</dbReference>
<protein>
    <submittedName>
        <fullName evidence="4">Transcriptional regulator with XRE-family HTH domain</fullName>
    </submittedName>
</protein>
<evidence type="ECO:0000256" key="1">
    <source>
        <dbReference type="ARBA" id="ARBA00023125"/>
    </source>
</evidence>
<sequence length="221" mass="23884">MAYASGSTTVTQSDSQGDTAQKNATGDDNRTETAMSDLGARIRRLRKSRKLTLREISAKVGCSPSMLSKIETEQATPSLRTLHRITAALDTSIVGLFGSDDTPAEDISVIRSAERPAVRVRRDGGGASITLERLSPTFPDLMLDANIHTLEEGAESGGNIQHAGQEVGYVLQGAVELIVSEKSYRLQAGDSFYFASNLPHRYRNLDAGTTRILWVATPPTF</sequence>
<keyword evidence="1" id="KW-0238">DNA-binding</keyword>
<comment type="caution">
    <text evidence="4">The sequence shown here is derived from an EMBL/GenBank/DDBJ whole genome shotgun (WGS) entry which is preliminary data.</text>
</comment>
<feature type="compositionally biased region" description="Polar residues" evidence="2">
    <location>
        <begin position="1"/>
        <end position="24"/>
    </location>
</feature>
<dbReference type="SUPFAM" id="SSF47413">
    <property type="entry name" value="lambda repressor-like DNA-binding domains"/>
    <property type="match status" value="1"/>
</dbReference>
<keyword evidence="5" id="KW-1185">Reference proteome</keyword>
<gene>
    <name evidence="4" type="ORF">ABID12_002927</name>
</gene>
<evidence type="ECO:0000313" key="5">
    <source>
        <dbReference type="Proteomes" id="UP001549164"/>
    </source>
</evidence>
<dbReference type="CDD" id="cd00093">
    <property type="entry name" value="HTH_XRE"/>
    <property type="match status" value="1"/>
</dbReference>
<dbReference type="InterPro" id="IPR001387">
    <property type="entry name" value="Cro/C1-type_HTH"/>
</dbReference>
<dbReference type="PANTHER" id="PTHR46797:SF2">
    <property type="entry name" value="TRANSCRIPTIONAL REGULATOR"/>
    <property type="match status" value="1"/>
</dbReference>
<dbReference type="SUPFAM" id="SSF51182">
    <property type="entry name" value="RmlC-like cupins"/>
    <property type="match status" value="1"/>
</dbReference>
<proteinExistence type="predicted"/>
<feature type="region of interest" description="Disordered" evidence="2">
    <location>
        <begin position="1"/>
        <end position="41"/>
    </location>
</feature>
<dbReference type="CDD" id="cd02209">
    <property type="entry name" value="cupin_XRE_C"/>
    <property type="match status" value="1"/>
</dbReference>
<name>A0ABV2IDV2_9HYPH</name>
<dbReference type="InterPro" id="IPR013096">
    <property type="entry name" value="Cupin_2"/>
</dbReference>
<dbReference type="InterPro" id="IPR014710">
    <property type="entry name" value="RmlC-like_jellyroll"/>
</dbReference>
<feature type="domain" description="HTH cro/C1-type" evidence="3">
    <location>
        <begin position="42"/>
        <end position="96"/>
    </location>
</feature>
<dbReference type="Proteomes" id="UP001549164">
    <property type="component" value="Unassembled WGS sequence"/>
</dbReference>
<accession>A0ABV2IDV2</accession>
<dbReference type="SMART" id="SM00530">
    <property type="entry name" value="HTH_XRE"/>
    <property type="match status" value="1"/>
</dbReference>
<evidence type="ECO:0000256" key="2">
    <source>
        <dbReference type="SAM" id="MobiDB-lite"/>
    </source>
</evidence>
<dbReference type="Gene3D" id="1.10.260.40">
    <property type="entry name" value="lambda repressor-like DNA-binding domains"/>
    <property type="match status" value="1"/>
</dbReference>
<dbReference type="Pfam" id="PF07883">
    <property type="entry name" value="Cupin_2"/>
    <property type="match status" value="1"/>
</dbReference>